<dbReference type="AlphaFoldDB" id="A0A6L7G045"/>
<keyword evidence="4" id="KW-1185">Reference proteome</keyword>
<dbReference type="Gene3D" id="3.10.490.10">
    <property type="entry name" value="Gamma-glutamyl cyclotransferase-like"/>
    <property type="match status" value="1"/>
</dbReference>
<protein>
    <recommendedName>
        <fullName evidence="1">glutathione-specific gamma-glutamylcyclotransferase</fullName>
        <ecNumber evidence="1">4.3.2.7</ecNumber>
    </recommendedName>
</protein>
<evidence type="ECO:0000256" key="1">
    <source>
        <dbReference type="ARBA" id="ARBA00012344"/>
    </source>
</evidence>
<dbReference type="EC" id="4.3.2.7" evidence="1"/>
<keyword evidence="2" id="KW-0456">Lyase</keyword>
<dbReference type="GO" id="GO:0006751">
    <property type="term" value="P:glutathione catabolic process"/>
    <property type="evidence" value="ECO:0007669"/>
    <property type="project" value="InterPro"/>
</dbReference>
<dbReference type="Pfam" id="PF04752">
    <property type="entry name" value="ChaC"/>
    <property type="match status" value="1"/>
</dbReference>
<dbReference type="GO" id="GO:0061928">
    <property type="term" value="F:glutathione specific gamma-glutamylcyclotransferase activity"/>
    <property type="evidence" value="ECO:0007669"/>
    <property type="project" value="UniProtKB-EC"/>
</dbReference>
<gene>
    <name evidence="3" type="ORF">GR170_05635</name>
</gene>
<evidence type="ECO:0000313" key="4">
    <source>
        <dbReference type="Proteomes" id="UP000477911"/>
    </source>
</evidence>
<dbReference type="GO" id="GO:0016740">
    <property type="term" value="F:transferase activity"/>
    <property type="evidence" value="ECO:0007669"/>
    <property type="project" value="UniProtKB-KW"/>
</dbReference>
<dbReference type="PANTHER" id="PTHR12192">
    <property type="entry name" value="CATION TRANSPORT PROTEIN CHAC-RELATED"/>
    <property type="match status" value="1"/>
</dbReference>
<dbReference type="InterPro" id="IPR006840">
    <property type="entry name" value="ChaC"/>
</dbReference>
<comment type="caution">
    <text evidence="3">The sequence shown here is derived from an EMBL/GenBank/DDBJ whole genome shotgun (WGS) entry which is preliminary data.</text>
</comment>
<dbReference type="CDD" id="cd06661">
    <property type="entry name" value="GGCT_like"/>
    <property type="match status" value="1"/>
</dbReference>
<reference evidence="3 4" key="1">
    <citation type="submission" date="2019-12" db="EMBL/GenBank/DDBJ databases">
        <authorList>
            <person name="Li M."/>
        </authorList>
    </citation>
    <scope>NUCLEOTIDE SEQUENCE [LARGE SCALE GENOMIC DNA]</scope>
    <source>
        <strain evidence="3 4">GBMRC 2024</strain>
    </source>
</reference>
<dbReference type="InterPro" id="IPR036568">
    <property type="entry name" value="GGCT-like_sf"/>
</dbReference>
<dbReference type="SUPFAM" id="SSF110857">
    <property type="entry name" value="Gamma-glutamyl cyclotransferase-like"/>
    <property type="match status" value="1"/>
</dbReference>
<accession>A0A6L7G045</accession>
<evidence type="ECO:0000256" key="2">
    <source>
        <dbReference type="ARBA" id="ARBA00023239"/>
    </source>
</evidence>
<dbReference type="Proteomes" id="UP000477911">
    <property type="component" value="Unassembled WGS sequence"/>
</dbReference>
<dbReference type="InterPro" id="IPR013024">
    <property type="entry name" value="GGCT-like"/>
</dbReference>
<dbReference type="EMBL" id="WUMU01000003">
    <property type="protein sequence ID" value="MXN17309.1"/>
    <property type="molecule type" value="Genomic_DNA"/>
</dbReference>
<name>A0A6L7G045_9RHOB</name>
<sequence>MPLDPEVFRHHPGLAAQIRDPEDCVFRHMEPADHDPRMRELGFAEDWRFDDATRNRMLDETLKGRCDRDLWVFGYGSLMWNPGFYFSEVRRARVEGLHRSFCLVDRMGARGDASAPGLMAALDLGGSVEGLAFRIPACNVRCEADYVWKREMIAPGYIPVFVPAETAQGPVEVLSFRADHAVEMMDPTLDHATKVRYIATGRGFLGTSREYLENVVAHCRCMKIEDPELEQLMHDVTAFPALPGNCPTQT</sequence>
<organism evidence="3 4">
    <name type="scientific">Pseudooceanicola albus</name>
    <dbReference type="NCBI Taxonomy" id="2692189"/>
    <lineage>
        <taxon>Bacteria</taxon>
        <taxon>Pseudomonadati</taxon>
        <taxon>Pseudomonadota</taxon>
        <taxon>Alphaproteobacteria</taxon>
        <taxon>Rhodobacterales</taxon>
        <taxon>Paracoccaceae</taxon>
        <taxon>Pseudooceanicola</taxon>
    </lineage>
</organism>
<dbReference type="GO" id="GO:0005737">
    <property type="term" value="C:cytoplasm"/>
    <property type="evidence" value="ECO:0007669"/>
    <property type="project" value="TreeGrafter"/>
</dbReference>
<dbReference type="RefSeq" id="WP_160892433.1">
    <property type="nucleotide sequence ID" value="NZ_WUMU01000003.1"/>
</dbReference>
<dbReference type="PANTHER" id="PTHR12192:SF2">
    <property type="entry name" value="GLUTATHIONE-SPECIFIC GAMMA-GLUTAMYLCYCLOTRANSFERASE 2"/>
    <property type="match status" value="1"/>
</dbReference>
<evidence type="ECO:0000313" key="3">
    <source>
        <dbReference type="EMBL" id="MXN17309.1"/>
    </source>
</evidence>
<proteinExistence type="predicted"/>
<keyword evidence="3" id="KW-0808">Transferase</keyword>